<keyword evidence="2" id="KW-1185">Reference proteome</keyword>
<evidence type="ECO:0000313" key="1">
    <source>
        <dbReference type="EMBL" id="CAH1969400.1"/>
    </source>
</evidence>
<dbReference type="AlphaFoldDB" id="A0A9P0KF14"/>
<dbReference type="EMBL" id="CAKOFQ010006764">
    <property type="protein sequence ID" value="CAH1969400.1"/>
    <property type="molecule type" value="Genomic_DNA"/>
</dbReference>
<accession>A0A9P0KF14</accession>
<dbReference type="Proteomes" id="UP001152888">
    <property type="component" value="Unassembled WGS sequence"/>
</dbReference>
<comment type="caution">
    <text evidence="1">The sequence shown here is derived from an EMBL/GenBank/DDBJ whole genome shotgun (WGS) entry which is preliminary data.</text>
</comment>
<proteinExistence type="predicted"/>
<gene>
    <name evidence="1" type="ORF">ACAOBT_LOCUS8393</name>
</gene>
<reference evidence="1" key="1">
    <citation type="submission" date="2022-03" db="EMBL/GenBank/DDBJ databases">
        <authorList>
            <person name="Sayadi A."/>
        </authorList>
    </citation>
    <scope>NUCLEOTIDE SEQUENCE</scope>
</reference>
<sequence length="87" mass="9281">MTIEMVGGASPISAAKLFLFGRCFYSEQAIGIGPQKTSNLMDGSSTGCRRYDENCWKNLGACTVCEIREHVSGSAAADQPELKSVTS</sequence>
<organism evidence="1 2">
    <name type="scientific">Acanthoscelides obtectus</name>
    <name type="common">Bean weevil</name>
    <name type="synonym">Bruchus obtectus</name>
    <dbReference type="NCBI Taxonomy" id="200917"/>
    <lineage>
        <taxon>Eukaryota</taxon>
        <taxon>Metazoa</taxon>
        <taxon>Ecdysozoa</taxon>
        <taxon>Arthropoda</taxon>
        <taxon>Hexapoda</taxon>
        <taxon>Insecta</taxon>
        <taxon>Pterygota</taxon>
        <taxon>Neoptera</taxon>
        <taxon>Endopterygota</taxon>
        <taxon>Coleoptera</taxon>
        <taxon>Polyphaga</taxon>
        <taxon>Cucujiformia</taxon>
        <taxon>Chrysomeloidea</taxon>
        <taxon>Chrysomelidae</taxon>
        <taxon>Bruchinae</taxon>
        <taxon>Bruchini</taxon>
        <taxon>Acanthoscelides</taxon>
    </lineage>
</organism>
<evidence type="ECO:0000313" key="2">
    <source>
        <dbReference type="Proteomes" id="UP001152888"/>
    </source>
</evidence>
<name>A0A9P0KF14_ACAOB</name>
<protein>
    <submittedName>
        <fullName evidence="1">Uncharacterized protein</fullName>
    </submittedName>
</protein>